<sequence length="330" mass="36279">MYGGTGAELDKSLKVPIKRGEGMARKLVADMGCPLEVAKDLTVLTLYDVAILIDDSDSMISGENGQGKTLIQFIDHITEIYSMANESGILALRFNNYGGAAMIGTELKKKILYEFAIGNPNQKKPLLVLIVTAGVQDFFERRCLGRVARGCVGERERAGKGRDAVSFQFSLMGNDPSADTLLHSLYSSIGGGIGKYIDVLPVDRHFGPQLVDKWFVLPKILVGAILPSVRPRQAATVLPRDKITSLGRWIGRWIPGTMIPNPAGRIENTLSLIWRFLTPHLERMIFKIKLGRCLLVGLLAFVHYGIIIFLYTSYGCGGVGSKKMFICPFI</sequence>
<dbReference type="STRING" id="42251.A0A2T6ZZC8"/>
<keyword evidence="3" id="KW-1185">Reference proteome</keyword>
<dbReference type="PANTHER" id="PTHR34706">
    <property type="entry name" value="SLR1338 PROTEIN"/>
    <property type="match status" value="1"/>
</dbReference>
<proteinExistence type="predicted"/>
<name>A0A2T6ZZC8_TUBBO</name>
<keyword evidence="1" id="KW-1133">Transmembrane helix</keyword>
<dbReference type="AlphaFoldDB" id="A0A2T6ZZC8"/>
<dbReference type="Proteomes" id="UP000244722">
    <property type="component" value="Unassembled WGS sequence"/>
</dbReference>
<reference evidence="2 3" key="1">
    <citation type="submission" date="2017-04" db="EMBL/GenBank/DDBJ databases">
        <title>Draft genome sequence of Tuber borchii Vittad., a whitish edible truffle.</title>
        <authorList>
            <consortium name="DOE Joint Genome Institute"/>
            <person name="Murat C."/>
            <person name="Kuo A."/>
            <person name="Barry K.W."/>
            <person name="Clum A."/>
            <person name="Dockter R.B."/>
            <person name="Fauchery L."/>
            <person name="Iotti M."/>
            <person name="Kohler A."/>
            <person name="Labutti K."/>
            <person name="Lindquist E.A."/>
            <person name="Lipzen A."/>
            <person name="Ohm R.A."/>
            <person name="Wang M."/>
            <person name="Grigoriev I.V."/>
            <person name="Zambonelli A."/>
            <person name="Martin F.M."/>
        </authorList>
    </citation>
    <scope>NUCLEOTIDE SEQUENCE [LARGE SCALE GENOMIC DNA]</scope>
    <source>
        <strain evidence="2 3">Tbo3840</strain>
    </source>
</reference>
<dbReference type="PANTHER" id="PTHR34706:SF2">
    <property type="entry name" value="RFEF"/>
    <property type="match status" value="1"/>
</dbReference>
<keyword evidence="1" id="KW-0812">Transmembrane</keyword>
<evidence type="ECO:0000313" key="3">
    <source>
        <dbReference type="Proteomes" id="UP000244722"/>
    </source>
</evidence>
<dbReference type="EMBL" id="NESQ01000055">
    <property type="protein sequence ID" value="PUU80852.1"/>
    <property type="molecule type" value="Genomic_DNA"/>
</dbReference>
<dbReference type="OrthoDB" id="2142040at2759"/>
<keyword evidence="1" id="KW-0472">Membrane</keyword>
<protein>
    <recommendedName>
        <fullName evidence="4">VWFA domain-containing protein</fullName>
    </recommendedName>
</protein>
<feature type="transmembrane region" description="Helical" evidence="1">
    <location>
        <begin position="293"/>
        <end position="314"/>
    </location>
</feature>
<organism evidence="2 3">
    <name type="scientific">Tuber borchii</name>
    <name type="common">White truffle</name>
    <dbReference type="NCBI Taxonomy" id="42251"/>
    <lineage>
        <taxon>Eukaryota</taxon>
        <taxon>Fungi</taxon>
        <taxon>Dikarya</taxon>
        <taxon>Ascomycota</taxon>
        <taxon>Pezizomycotina</taxon>
        <taxon>Pezizomycetes</taxon>
        <taxon>Pezizales</taxon>
        <taxon>Tuberaceae</taxon>
        <taxon>Tuber</taxon>
    </lineage>
</organism>
<comment type="caution">
    <text evidence="2">The sequence shown here is derived from an EMBL/GenBank/DDBJ whole genome shotgun (WGS) entry which is preliminary data.</text>
</comment>
<evidence type="ECO:0000256" key="1">
    <source>
        <dbReference type="SAM" id="Phobius"/>
    </source>
</evidence>
<accession>A0A2T6ZZC8</accession>
<evidence type="ECO:0008006" key="4">
    <source>
        <dbReference type="Google" id="ProtNLM"/>
    </source>
</evidence>
<evidence type="ECO:0000313" key="2">
    <source>
        <dbReference type="EMBL" id="PUU80852.1"/>
    </source>
</evidence>
<gene>
    <name evidence="2" type="ORF">B9Z19DRAFT_1106818</name>
</gene>